<proteinExistence type="predicted"/>
<comment type="caution">
    <text evidence="1">The sequence shown here is derived from an EMBL/GenBank/DDBJ whole genome shotgun (WGS) entry which is preliminary data.</text>
</comment>
<organism evidence="1 2">
    <name type="scientific">Jiella mangrovi</name>
    <dbReference type="NCBI Taxonomy" id="2821407"/>
    <lineage>
        <taxon>Bacteria</taxon>
        <taxon>Pseudomonadati</taxon>
        <taxon>Pseudomonadota</taxon>
        <taxon>Alphaproteobacteria</taxon>
        <taxon>Hyphomicrobiales</taxon>
        <taxon>Aurantimonadaceae</taxon>
        <taxon>Jiella</taxon>
    </lineage>
</organism>
<accession>A0ABS4BLD9</accession>
<gene>
    <name evidence="1" type="ORF">J6595_17230</name>
</gene>
<dbReference type="Pfam" id="PF13563">
    <property type="entry name" value="2_5_RNA_ligase2"/>
    <property type="match status" value="1"/>
</dbReference>
<dbReference type="Gene3D" id="3.90.1140.10">
    <property type="entry name" value="Cyclic phosphodiesterase"/>
    <property type="match status" value="1"/>
</dbReference>
<keyword evidence="2" id="KW-1185">Reference proteome</keyword>
<protein>
    <submittedName>
        <fullName evidence="1">2'-5' RNA ligase family protein</fullName>
    </submittedName>
</protein>
<dbReference type="Proteomes" id="UP000678276">
    <property type="component" value="Unassembled WGS sequence"/>
</dbReference>
<evidence type="ECO:0000313" key="1">
    <source>
        <dbReference type="EMBL" id="MBP0617332.1"/>
    </source>
</evidence>
<dbReference type="EMBL" id="JAGJCF010000015">
    <property type="protein sequence ID" value="MBP0617332.1"/>
    <property type="molecule type" value="Genomic_DNA"/>
</dbReference>
<keyword evidence="1" id="KW-0436">Ligase</keyword>
<sequence length="170" mass="18809">MADTPLILTVQFDDQSFAVFDGLRRRHFPPSRNLIPAHLTLFHHLPGGKEAEIAAALRELTRQTPPLPLNVSGLRFLGFGSAFEINSAPLTALRKVLAQRFQGDLTPQDAQGFRPHVTIQNKVPAHEARATFETLRADFTPFAATGTGLLLWHYLDGPWEEAGGFPFTGR</sequence>
<dbReference type="InterPro" id="IPR009097">
    <property type="entry name" value="Cyclic_Pdiesterase"/>
</dbReference>
<dbReference type="SUPFAM" id="SSF55144">
    <property type="entry name" value="LigT-like"/>
    <property type="match status" value="1"/>
</dbReference>
<evidence type="ECO:0000313" key="2">
    <source>
        <dbReference type="Proteomes" id="UP000678276"/>
    </source>
</evidence>
<name>A0ABS4BLD9_9HYPH</name>
<dbReference type="GO" id="GO:0016874">
    <property type="term" value="F:ligase activity"/>
    <property type="evidence" value="ECO:0007669"/>
    <property type="project" value="UniProtKB-KW"/>
</dbReference>
<dbReference type="RefSeq" id="WP_209595986.1">
    <property type="nucleotide sequence ID" value="NZ_JAGJCF010000015.1"/>
</dbReference>
<reference evidence="1 2" key="1">
    <citation type="submission" date="2021-04" db="EMBL/GenBank/DDBJ databases">
        <title>Whole genome sequence of Jiella sp. KSK16Y-1.</title>
        <authorList>
            <person name="Tuo L."/>
        </authorList>
    </citation>
    <scope>NUCLEOTIDE SEQUENCE [LARGE SCALE GENOMIC DNA]</scope>
    <source>
        <strain evidence="1 2">KSK16Y-1</strain>
    </source>
</reference>